<evidence type="ECO:0000256" key="11">
    <source>
        <dbReference type="ARBA" id="ARBA00023154"/>
    </source>
</evidence>
<evidence type="ECO:0000256" key="8">
    <source>
        <dbReference type="ARBA" id="ARBA00022777"/>
    </source>
</evidence>
<feature type="binding site" evidence="13">
    <location>
        <position position="179"/>
    </location>
    <ligand>
        <name>ATP</name>
        <dbReference type="ChEBI" id="CHEBI:30616"/>
    </ligand>
</feature>
<keyword evidence="8 14" id="KW-0418">Kinase</keyword>
<keyword evidence="5 15" id="KW-0028">Amino-acid biosynthesis</keyword>
<evidence type="ECO:0000256" key="15">
    <source>
        <dbReference type="RuleBase" id="RU004249"/>
    </source>
</evidence>
<dbReference type="PATRIC" id="fig|1703775.3.peg.1183"/>
<comment type="similarity">
    <text evidence="4 14">Belongs to the aspartokinase family.</text>
</comment>
<dbReference type="InterPro" id="IPR005260">
    <property type="entry name" value="Asp_kin_monofn"/>
</dbReference>
<evidence type="ECO:0000313" key="17">
    <source>
        <dbReference type="EMBL" id="KPJ65038.1"/>
    </source>
</evidence>
<feature type="binding site" evidence="13">
    <location>
        <position position="74"/>
    </location>
    <ligand>
        <name>substrate</name>
    </ligand>
</feature>
<dbReference type="Gene3D" id="3.30.2130.10">
    <property type="entry name" value="VC0802-like"/>
    <property type="match status" value="1"/>
</dbReference>
<dbReference type="InterPro" id="IPR054352">
    <property type="entry name" value="ACT_Aspartokinase"/>
</dbReference>
<dbReference type="GO" id="GO:0005829">
    <property type="term" value="C:cytosol"/>
    <property type="evidence" value="ECO:0007669"/>
    <property type="project" value="TreeGrafter"/>
</dbReference>
<dbReference type="PIRSF" id="PIRSF000726">
    <property type="entry name" value="Asp_kin"/>
    <property type="match status" value="1"/>
</dbReference>
<dbReference type="InterPro" id="IPR001048">
    <property type="entry name" value="Asp/Glu/Uridylate_kinase"/>
</dbReference>
<dbReference type="NCBIfam" id="NF005154">
    <property type="entry name" value="PRK06635.1-2"/>
    <property type="match status" value="1"/>
</dbReference>
<evidence type="ECO:0000256" key="7">
    <source>
        <dbReference type="ARBA" id="ARBA00022741"/>
    </source>
</evidence>
<evidence type="ECO:0000256" key="2">
    <source>
        <dbReference type="ARBA" id="ARBA00004986"/>
    </source>
</evidence>
<dbReference type="PANTHER" id="PTHR21499">
    <property type="entry name" value="ASPARTATE KINASE"/>
    <property type="match status" value="1"/>
</dbReference>
<dbReference type="SUPFAM" id="SSF55021">
    <property type="entry name" value="ACT-like"/>
    <property type="match status" value="2"/>
</dbReference>
<dbReference type="GO" id="GO:0019877">
    <property type="term" value="P:diaminopimelate biosynthetic process"/>
    <property type="evidence" value="ECO:0007669"/>
    <property type="project" value="UniProtKB-KW"/>
</dbReference>
<evidence type="ECO:0000256" key="10">
    <source>
        <dbReference type="ARBA" id="ARBA00022915"/>
    </source>
</evidence>
<evidence type="ECO:0000256" key="12">
    <source>
        <dbReference type="ARBA" id="ARBA00047872"/>
    </source>
</evidence>
<dbReference type="CDD" id="cd04923">
    <property type="entry name" value="ACT_AK-LysC-DapG-like_2"/>
    <property type="match status" value="1"/>
</dbReference>
<dbReference type="InterPro" id="IPR041740">
    <property type="entry name" value="AKii-LysC-BS"/>
</dbReference>
<dbReference type="GO" id="GO:0009090">
    <property type="term" value="P:homoserine biosynthetic process"/>
    <property type="evidence" value="ECO:0007669"/>
    <property type="project" value="TreeGrafter"/>
</dbReference>
<organism evidence="17 18">
    <name type="scientific">candidate division WOR-1 bacterium DG_54_3</name>
    <dbReference type="NCBI Taxonomy" id="1703775"/>
    <lineage>
        <taxon>Bacteria</taxon>
        <taxon>Bacillati</taxon>
        <taxon>Saganbacteria</taxon>
    </lineage>
</organism>
<comment type="pathway">
    <text evidence="1 15">Amino-acid biosynthesis; L-lysine biosynthesis via DAP pathway; (S)-tetrahydrodipicolinate from L-aspartate: step 1/4.</text>
</comment>
<dbReference type="Proteomes" id="UP000051861">
    <property type="component" value="Unassembled WGS sequence"/>
</dbReference>
<gene>
    <name evidence="17" type="ORF">AMJ44_11265</name>
</gene>
<feature type="binding site" evidence="13">
    <location>
        <position position="47"/>
    </location>
    <ligand>
        <name>substrate</name>
    </ligand>
</feature>
<dbReference type="AlphaFoldDB" id="A0A0S7XRE8"/>
<accession>A0A0S7XRE8</accession>
<dbReference type="InterPro" id="IPR036393">
    <property type="entry name" value="AceGlu_kinase-like_sf"/>
</dbReference>
<dbReference type="NCBIfam" id="TIGR00657">
    <property type="entry name" value="asp_kinases"/>
    <property type="match status" value="1"/>
</dbReference>
<comment type="catalytic activity">
    <reaction evidence="12 14">
        <text>L-aspartate + ATP = 4-phospho-L-aspartate + ADP</text>
        <dbReference type="Rhea" id="RHEA:23776"/>
        <dbReference type="ChEBI" id="CHEBI:29991"/>
        <dbReference type="ChEBI" id="CHEBI:30616"/>
        <dbReference type="ChEBI" id="CHEBI:57535"/>
        <dbReference type="ChEBI" id="CHEBI:456216"/>
        <dbReference type="EC" id="2.7.2.4"/>
    </reaction>
</comment>
<dbReference type="SUPFAM" id="SSF53633">
    <property type="entry name" value="Carbamate kinase-like"/>
    <property type="match status" value="1"/>
</dbReference>
<dbReference type="UniPathway" id="UPA00034">
    <property type="reaction ID" value="UER00015"/>
</dbReference>
<dbReference type="PANTHER" id="PTHR21499:SF3">
    <property type="entry name" value="ASPARTOKINASE"/>
    <property type="match status" value="1"/>
</dbReference>
<reference evidence="17 18" key="1">
    <citation type="journal article" date="2015" name="Microbiome">
        <title>Genomic resolution of linkages in carbon, nitrogen, and sulfur cycling among widespread estuary sediment bacteria.</title>
        <authorList>
            <person name="Baker B.J."/>
            <person name="Lazar C.S."/>
            <person name="Teske A.P."/>
            <person name="Dick G.J."/>
        </authorList>
    </citation>
    <scope>NUCLEOTIDE SEQUENCE [LARGE SCALE GENOMIC DNA]</scope>
    <source>
        <strain evidence="17">DG_54_3</strain>
    </source>
</reference>
<dbReference type="PROSITE" id="PS00324">
    <property type="entry name" value="ASPARTOKINASE"/>
    <property type="match status" value="1"/>
</dbReference>
<comment type="caution">
    <text evidence="17">The sequence shown here is derived from an EMBL/GenBank/DDBJ whole genome shotgun (WGS) entry which is preliminary data.</text>
</comment>
<proteinExistence type="inferred from homology"/>
<evidence type="ECO:0000256" key="3">
    <source>
        <dbReference type="ARBA" id="ARBA00005139"/>
    </source>
</evidence>
<dbReference type="Pfam" id="PF00696">
    <property type="entry name" value="AA_kinase"/>
    <property type="match status" value="1"/>
</dbReference>
<comment type="pathway">
    <text evidence="3 15">Amino-acid biosynthesis; L-threonine biosynthesis; L-threonine from L-aspartate: step 1/5.</text>
</comment>
<evidence type="ECO:0000256" key="9">
    <source>
        <dbReference type="ARBA" id="ARBA00022840"/>
    </source>
</evidence>
<feature type="binding site" evidence="13">
    <location>
        <position position="184"/>
    </location>
    <ligand>
        <name>ATP</name>
        <dbReference type="ChEBI" id="CHEBI:30616"/>
    </ligand>
</feature>
<dbReference type="NCBIfam" id="NF005155">
    <property type="entry name" value="PRK06635.1-4"/>
    <property type="match status" value="1"/>
</dbReference>
<protein>
    <recommendedName>
        <fullName evidence="14">Aspartokinase</fullName>
        <ecNumber evidence="14">2.7.2.4</ecNumber>
    </recommendedName>
</protein>
<evidence type="ECO:0000256" key="6">
    <source>
        <dbReference type="ARBA" id="ARBA00022679"/>
    </source>
</evidence>
<keyword evidence="7 13" id="KW-0547">Nucleotide-binding</keyword>
<dbReference type="FunFam" id="3.30.2130.10:FF:000002">
    <property type="entry name" value="Aspartokinase"/>
    <property type="match status" value="1"/>
</dbReference>
<evidence type="ECO:0000256" key="4">
    <source>
        <dbReference type="ARBA" id="ARBA00010122"/>
    </source>
</evidence>
<dbReference type="InterPro" id="IPR001341">
    <property type="entry name" value="Asp_kinase"/>
</dbReference>
<dbReference type="GO" id="GO:0009089">
    <property type="term" value="P:lysine biosynthetic process via diaminopimelate"/>
    <property type="evidence" value="ECO:0007669"/>
    <property type="project" value="UniProtKB-UniPathway"/>
</dbReference>
<dbReference type="NCBIfam" id="TIGR00656">
    <property type="entry name" value="asp_kin_monofn"/>
    <property type="match status" value="1"/>
</dbReference>
<evidence type="ECO:0000256" key="13">
    <source>
        <dbReference type="PIRSR" id="PIRSR000726-1"/>
    </source>
</evidence>
<keyword evidence="9 13" id="KW-0067">ATP-binding</keyword>
<keyword evidence="6 14" id="KW-0808">Transferase</keyword>
<dbReference type="EC" id="2.7.2.4" evidence="14"/>
<feature type="domain" description="ACT" evidence="16">
    <location>
        <begin position="363"/>
        <end position="422"/>
    </location>
</feature>
<evidence type="ECO:0000259" key="16">
    <source>
        <dbReference type="PROSITE" id="PS51671"/>
    </source>
</evidence>
<dbReference type="GO" id="GO:0005524">
    <property type="term" value="F:ATP binding"/>
    <property type="evidence" value="ECO:0007669"/>
    <property type="project" value="UniProtKB-KW"/>
</dbReference>
<dbReference type="CDD" id="cd04261">
    <property type="entry name" value="AAK_AKii-LysC-BS"/>
    <property type="match status" value="1"/>
</dbReference>
<dbReference type="UniPathway" id="UPA00051">
    <property type="reaction ID" value="UER00462"/>
</dbReference>
<dbReference type="UniPathway" id="UPA00050">
    <property type="reaction ID" value="UER00461"/>
</dbReference>
<dbReference type="Gene3D" id="3.40.1160.10">
    <property type="entry name" value="Acetylglutamate kinase-like"/>
    <property type="match status" value="1"/>
</dbReference>
<dbReference type="Pfam" id="PF22468">
    <property type="entry name" value="ACT_9"/>
    <property type="match status" value="2"/>
</dbReference>
<feature type="domain" description="ACT" evidence="16">
    <location>
        <begin position="282"/>
        <end position="361"/>
    </location>
</feature>
<evidence type="ECO:0000256" key="14">
    <source>
        <dbReference type="RuleBase" id="RU003448"/>
    </source>
</evidence>
<evidence type="ECO:0000256" key="5">
    <source>
        <dbReference type="ARBA" id="ARBA00022605"/>
    </source>
</evidence>
<keyword evidence="11" id="KW-0457">Lysine biosynthesis</keyword>
<comment type="pathway">
    <text evidence="2 15">Amino-acid biosynthesis; L-methionine biosynthesis via de novo pathway; L-homoserine from L-aspartate: step 1/3.</text>
</comment>
<dbReference type="GO" id="GO:0004072">
    <property type="term" value="F:aspartate kinase activity"/>
    <property type="evidence" value="ECO:0007669"/>
    <property type="project" value="UniProtKB-EC"/>
</dbReference>
<evidence type="ECO:0000313" key="18">
    <source>
        <dbReference type="Proteomes" id="UP000051861"/>
    </source>
</evidence>
<dbReference type="FunFam" id="3.40.1160.10:FF:000002">
    <property type="entry name" value="Aspartokinase"/>
    <property type="match status" value="1"/>
</dbReference>
<sequence>MPIIVHKYGGTSVGTTEKIKNVARRVKKVRDQGNEVVVIVSAMGHTTDELIDLMHKVTDNPGHREYDMLVSTGEQVSAALLAMALQDIGCPAISLTGGQAGVVTEDIYKKARIKHVHMDRIKKELKEGKVVVITGFQGIDSKGDIITIGRGGSDTSAVAIAAALKASVCDIYTDVDGVYTTDPRIVKEARKLKHISYEEMLELASLGAQVLHPRSVECASIYDIVIHLRSSTKEEPGTLIMSAKAIAESKPRHFHRRGKEVSKMEKKEAVRGIALDENIAKVGILKVPDRPGIAAKLFGALAGVKINVDMIVQSIHSAGEMADMAFTVERTDMKKAVQVVEKVGKELKAEGVISDPDVCKVSLVGIGMVSQPGTAAKMFDSLAKEKINIQMISTSEIKVSCVVKKEQGKKAVQILHKAFNLA</sequence>
<dbReference type="PROSITE" id="PS51671">
    <property type="entry name" value="ACT"/>
    <property type="match status" value="2"/>
</dbReference>
<dbReference type="InterPro" id="IPR045865">
    <property type="entry name" value="ACT-like_dom_sf"/>
</dbReference>
<dbReference type="GO" id="GO:0009088">
    <property type="term" value="P:threonine biosynthetic process"/>
    <property type="evidence" value="ECO:0007669"/>
    <property type="project" value="UniProtKB-UniPathway"/>
</dbReference>
<feature type="binding site" evidence="13">
    <location>
        <begin position="7"/>
        <end position="10"/>
    </location>
    <ligand>
        <name>ATP</name>
        <dbReference type="ChEBI" id="CHEBI:30616"/>
    </ligand>
</feature>
<dbReference type="EMBL" id="LIZX01000142">
    <property type="protein sequence ID" value="KPJ65038.1"/>
    <property type="molecule type" value="Genomic_DNA"/>
</dbReference>
<feature type="binding site" evidence="13">
    <location>
        <begin position="173"/>
        <end position="174"/>
    </location>
    <ligand>
        <name>ATP</name>
        <dbReference type="ChEBI" id="CHEBI:30616"/>
    </ligand>
</feature>
<dbReference type="InterPro" id="IPR002912">
    <property type="entry name" value="ACT_dom"/>
</dbReference>
<dbReference type="InterPro" id="IPR018042">
    <property type="entry name" value="Aspartate_kinase_CS"/>
</dbReference>
<evidence type="ECO:0000256" key="1">
    <source>
        <dbReference type="ARBA" id="ARBA00004766"/>
    </source>
</evidence>
<name>A0A0S7XRE8_UNCSA</name>
<keyword evidence="10" id="KW-0220">Diaminopimelate biosynthesis</keyword>
<dbReference type="CDD" id="cd04913">
    <property type="entry name" value="ACT_AKii-LysC-BS-like_1"/>
    <property type="match status" value="1"/>
</dbReference>